<reference evidence="1 2" key="1">
    <citation type="journal article" date="2024" name="BMC Genomics">
        <title>De novo assembly and annotation of Popillia japonica's genome with initial clues to its potential as an invasive pest.</title>
        <authorList>
            <person name="Cucini C."/>
            <person name="Boschi S."/>
            <person name="Funari R."/>
            <person name="Cardaioli E."/>
            <person name="Iannotti N."/>
            <person name="Marturano G."/>
            <person name="Paoli F."/>
            <person name="Bruttini M."/>
            <person name="Carapelli A."/>
            <person name="Frati F."/>
            <person name="Nardi F."/>
        </authorList>
    </citation>
    <scope>NUCLEOTIDE SEQUENCE [LARGE SCALE GENOMIC DNA]</scope>
    <source>
        <strain evidence="1">DMR45628</strain>
    </source>
</reference>
<evidence type="ECO:0000313" key="2">
    <source>
        <dbReference type="Proteomes" id="UP001458880"/>
    </source>
</evidence>
<dbReference type="EMBL" id="JASPKY010000155">
    <property type="protein sequence ID" value="KAK9729931.1"/>
    <property type="molecule type" value="Genomic_DNA"/>
</dbReference>
<keyword evidence="2" id="KW-1185">Reference proteome</keyword>
<sequence>MRVLWVEHCYVSKEFLERHSHNAINRRGTQLYIDLGYTGSPRDQRNKPSLEGNFNSSAPYFVKVQNKYYRHLSLVVKMYDIGSGKCNHMILIPPLPRKIVVILKQIY</sequence>
<name>A0AAW1L773_POPJA</name>
<protein>
    <recommendedName>
        <fullName evidence="3">DDE Tnp4 domain-containing protein</fullName>
    </recommendedName>
</protein>
<gene>
    <name evidence="1" type="ORF">QE152_g15614</name>
</gene>
<organism evidence="1 2">
    <name type="scientific">Popillia japonica</name>
    <name type="common">Japanese beetle</name>
    <dbReference type="NCBI Taxonomy" id="7064"/>
    <lineage>
        <taxon>Eukaryota</taxon>
        <taxon>Metazoa</taxon>
        <taxon>Ecdysozoa</taxon>
        <taxon>Arthropoda</taxon>
        <taxon>Hexapoda</taxon>
        <taxon>Insecta</taxon>
        <taxon>Pterygota</taxon>
        <taxon>Neoptera</taxon>
        <taxon>Endopterygota</taxon>
        <taxon>Coleoptera</taxon>
        <taxon>Polyphaga</taxon>
        <taxon>Scarabaeiformia</taxon>
        <taxon>Scarabaeidae</taxon>
        <taxon>Rutelinae</taxon>
        <taxon>Popillia</taxon>
    </lineage>
</organism>
<dbReference type="AlphaFoldDB" id="A0AAW1L773"/>
<proteinExistence type="predicted"/>
<evidence type="ECO:0008006" key="3">
    <source>
        <dbReference type="Google" id="ProtNLM"/>
    </source>
</evidence>
<comment type="caution">
    <text evidence="1">The sequence shown here is derived from an EMBL/GenBank/DDBJ whole genome shotgun (WGS) entry which is preliminary data.</text>
</comment>
<evidence type="ECO:0000313" key="1">
    <source>
        <dbReference type="EMBL" id="KAK9729931.1"/>
    </source>
</evidence>
<accession>A0AAW1L773</accession>
<dbReference type="Proteomes" id="UP001458880">
    <property type="component" value="Unassembled WGS sequence"/>
</dbReference>